<sequence>MTEEARYQQVITISQGFVERELEVSLLQYGSRGVQRDCELTRVQIVEDTEPELPIIAHVNINGTMQTYRTKFLVAADGAYSTVRKSMGVHMRGDRGDGVWGVIDLVADTNFRDIQRRCFIQSEDGSLFVVPREQVSPGIYLTRLYVELKHHIKHGICEDRHAHGPTRDCVSRDIILERVVEAFQPYYFRPKGDAAIHWWSGYQIGQQILDRFIIEDSVGMGRIFFVGDACHTHSPKAGQGMNVSMMDSYNLSWKLAYSVLVLTPQIKPMLETYNIERLSVVQQLIYFDRNYSSMFCGNPRTTPGCASDSNGTSCKFIETHRQANSFTSGCGVDYPESKLTQKLFHALHEDFSLSTGALKPGKRLPDIRLKRYADGSHCNLQDGNSALGPLYRSYVADYRIELPSNGRFRILCFTSTDLLEPTGKSVQALRHLSSAILPRFPSSTVEQLVIYPAPLSAFEWGHIPCGVRGWSEMRFYNGYEVSDVYAIYGLNPAKGAVAVVRPDGYVGVVGMLTDLDRIFSYLRDCIVMIPPSPP</sequence>
<evidence type="ECO:0000256" key="1">
    <source>
        <dbReference type="ARBA" id="ARBA00007801"/>
    </source>
</evidence>
<dbReference type="SUPFAM" id="SSF51905">
    <property type="entry name" value="FAD/NAD(P)-binding domain"/>
    <property type="match status" value="1"/>
</dbReference>
<keyword evidence="8" id="KW-1185">Reference proteome</keyword>
<dbReference type="Pfam" id="PF01494">
    <property type="entry name" value="FAD_binding_3"/>
    <property type="match status" value="1"/>
</dbReference>
<dbReference type="InterPro" id="IPR012941">
    <property type="entry name" value="Phe_hydrox_C_dim_dom"/>
</dbReference>
<feature type="domain" description="FAD-binding" evidence="5">
    <location>
        <begin position="4"/>
        <end position="286"/>
    </location>
</feature>
<dbReference type="Gene3D" id="3.30.9.10">
    <property type="entry name" value="D-Amino Acid Oxidase, subunit A, domain 2"/>
    <property type="match status" value="1"/>
</dbReference>
<dbReference type="InterPro" id="IPR036188">
    <property type="entry name" value="FAD/NAD-bd_sf"/>
</dbReference>
<keyword evidence="4" id="KW-0560">Oxidoreductase</keyword>
<dbReference type="Gene3D" id="3.40.30.20">
    <property type="match status" value="1"/>
</dbReference>
<dbReference type="SUPFAM" id="SSF54373">
    <property type="entry name" value="FAD-linked reductases, C-terminal domain"/>
    <property type="match status" value="1"/>
</dbReference>
<keyword evidence="3" id="KW-0274">FAD</keyword>
<dbReference type="SUPFAM" id="SSF52833">
    <property type="entry name" value="Thioredoxin-like"/>
    <property type="match status" value="1"/>
</dbReference>
<evidence type="ECO:0000313" key="7">
    <source>
        <dbReference type="EMBL" id="KAF4231925.1"/>
    </source>
</evidence>
<dbReference type="InterPro" id="IPR038220">
    <property type="entry name" value="PHOX_C_sf"/>
</dbReference>
<reference evidence="7" key="1">
    <citation type="journal article" date="2020" name="bioRxiv">
        <title>Genomic and phenotypic heterogeneity of clinical isolates of the human pathogens Aspergillus fumigatus, Aspergillus lentulus and Aspergillus fumigatiaffinis.</title>
        <authorList>
            <person name="dos Santos R.A.C."/>
            <person name="Steenwyk J.L."/>
            <person name="Rivero-Menendez O."/>
            <person name="Mead M.E."/>
            <person name="Silva L.P."/>
            <person name="Bastos R.W."/>
            <person name="Alastruey-Izquierdo A."/>
            <person name="Goldman G.H."/>
            <person name="Rokas A."/>
        </authorList>
    </citation>
    <scope>NUCLEOTIDE SEQUENCE</scope>
    <source>
        <strain evidence="7">CNM-CM6805</strain>
    </source>
</reference>
<comment type="similarity">
    <text evidence="1">Belongs to the PheA/TfdB FAD monooxygenase family.</text>
</comment>
<organism evidence="7 8">
    <name type="scientific">Aspergillus fumigatiaffinis</name>
    <dbReference type="NCBI Taxonomy" id="340414"/>
    <lineage>
        <taxon>Eukaryota</taxon>
        <taxon>Fungi</taxon>
        <taxon>Dikarya</taxon>
        <taxon>Ascomycota</taxon>
        <taxon>Pezizomycotina</taxon>
        <taxon>Eurotiomycetes</taxon>
        <taxon>Eurotiomycetidae</taxon>
        <taxon>Eurotiales</taxon>
        <taxon>Aspergillaceae</taxon>
        <taxon>Aspergillus</taxon>
        <taxon>Aspergillus subgen. Fumigati</taxon>
    </lineage>
</organism>
<evidence type="ECO:0000256" key="2">
    <source>
        <dbReference type="ARBA" id="ARBA00022630"/>
    </source>
</evidence>
<evidence type="ECO:0000259" key="5">
    <source>
        <dbReference type="Pfam" id="PF01494"/>
    </source>
</evidence>
<reference evidence="7" key="2">
    <citation type="submission" date="2020-04" db="EMBL/GenBank/DDBJ databases">
        <authorList>
            <person name="Santos R.A.C."/>
            <person name="Steenwyk J.L."/>
            <person name="Rivero-Menendez O."/>
            <person name="Mead M.E."/>
            <person name="Silva L.P."/>
            <person name="Bastos R.W."/>
            <person name="Alastruey-Izquierdo A."/>
            <person name="Goldman G.H."/>
            <person name="Rokas A."/>
        </authorList>
    </citation>
    <scope>NUCLEOTIDE SEQUENCE</scope>
    <source>
        <strain evidence="7">CNM-CM6805</strain>
    </source>
</reference>
<dbReference type="EMBL" id="JAAAPX010000097">
    <property type="protein sequence ID" value="KAF4231925.1"/>
    <property type="molecule type" value="Genomic_DNA"/>
</dbReference>
<evidence type="ECO:0000313" key="8">
    <source>
        <dbReference type="Proteomes" id="UP000653565"/>
    </source>
</evidence>
<dbReference type="InterPro" id="IPR050641">
    <property type="entry name" value="RIFMO-like"/>
</dbReference>
<dbReference type="AlphaFoldDB" id="A0A8H4GKX3"/>
<name>A0A8H4GKX3_9EURO</name>
<dbReference type="GO" id="GO:0016709">
    <property type="term" value="F:oxidoreductase activity, acting on paired donors, with incorporation or reduction of molecular oxygen, NAD(P)H as one donor, and incorporation of one atom of oxygen"/>
    <property type="evidence" value="ECO:0007669"/>
    <property type="project" value="UniProtKB-ARBA"/>
</dbReference>
<dbReference type="Proteomes" id="UP000653565">
    <property type="component" value="Unassembled WGS sequence"/>
</dbReference>
<dbReference type="InterPro" id="IPR002938">
    <property type="entry name" value="FAD-bd"/>
</dbReference>
<evidence type="ECO:0000256" key="3">
    <source>
        <dbReference type="ARBA" id="ARBA00022827"/>
    </source>
</evidence>
<dbReference type="PRINTS" id="PR00420">
    <property type="entry name" value="RNGMNOXGNASE"/>
</dbReference>
<dbReference type="PANTHER" id="PTHR43004">
    <property type="entry name" value="TRK SYSTEM POTASSIUM UPTAKE PROTEIN"/>
    <property type="match status" value="1"/>
</dbReference>
<gene>
    <name evidence="7" type="ORF">CNMCM6805_010241</name>
</gene>
<evidence type="ECO:0000256" key="4">
    <source>
        <dbReference type="ARBA" id="ARBA00023002"/>
    </source>
</evidence>
<protein>
    <recommendedName>
        <fullName evidence="9">FAD binding domain-containing protein</fullName>
    </recommendedName>
</protein>
<feature type="domain" description="Phenol hydroxylase-like C-terminal dimerisation" evidence="6">
    <location>
        <begin position="332"/>
        <end position="526"/>
    </location>
</feature>
<evidence type="ECO:0000259" key="6">
    <source>
        <dbReference type="Pfam" id="PF07976"/>
    </source>
</evidence>
<dbReference type="Pfam" id="PF07976">
    <property type="entry name" value="Phe_hydrox_dim"/>
    <property type="match status" value="1"/>
</dbReference>
<dbReference type="GO" id="GO:0071949">
    <property type="term" value="F:FAD binding"/>
    <property type="evidence" value="ECO:0007669"/>
    <property type="project" value="InterPro"/>
</dbReference>
<proteinExistence type="inferred from homology"/>
<accession>A0A8H4GKX3</accession>
<dbReference type="PANTHER" id="PTHR43004:SF15">
    <property type="entry name" value="MONOOXYGENASE, PUTATIVE (AFU_ORTHOLOGUE AFUA_6G03030)-RELATED"/>
    <property type="match status" value="1"/>
</dbReference>
<dbReference type="OrthoDB" id="1716816at2759"/>
<dbReference type="InterPro" id="IPR036249">
    <property type="entry name" value="Thioredoxin-like_sf"/>
</dbReference>
<evidence type="ECO:0008006" key="9">
    <source>
        <dbReference type="Google" id="ProtNLM"/>
    </source>
</evidence>
<keyword evidence="2" id="KW-0285">Flavoprotein</keyword>
<comment type="caution">
    <text evidence="7">The sequence shown here is derived from an EMBL/GenBank/DDBJ whole genome shotgun (WGS) entry which is preliminary data.</text>
</comment>
<dbReference type="Gene3D" id="3.50.50.60">
    <property type="entry name" value="FAD/NAD(P)-binding domain"/>
    <property type="match status" value="1"/>
</dbReference>